<feature type="compositionally biased region" description="Basic and acidic residues" evidence="1">
    <location>
        <begin position="47"/>
        <end position="67"/>
    </location>
</feature>
<feature type="region of interest" description="Disordered" evidence="1">
    <location>
        <begin position="29"/>
        <end position="139"/>
    </location>
</feature>
<accession>A0A0C3RQQ7</accession>
<evidence type="ECO:0000256" key="1">
    <source>
        <dbReference type="SAM" id="MobiDB-lite"/>
    </source>
</evidence>
<proteinExistence type="predicted"/>
<dbReference type="AlphaFoldDB" id="A0A0C3RQQ7"/>
<dbReference type="Proteomes" id="UP000053257">
    <property type="component" value="Unassembled WGS sequence"/>
</dbReference>
<protein>
    <submittedName>
        <fullName evidence="2">Uncharacterized protein</fullName>
    </submittedName>
</protein>
<evidence type="ECO:0000313" key="2">
    <source>
        <dbReference type="EMBL" id="KIP02211.1"/>
    </source>
</evidence>
<feature type="compositionally biased region" description="Basic residues" evidence="1">
    <location>
        <begin position="29"/>
        <end position="39"/>
    </location>
</feature>
<feature type="region of interest" description="Disordered" evidence="1">
    <location>
        <begin position="510"/>
        <end position="539"/>
    </location>
</feature>
<evidence type="ECO:0000313" key="3">
    <source>
        <dbReference type="Proteomes" id="UP000053257"/>
    </source>
</evidence>
<gene>
    <name evidence="2" type="ORF">PHLGIDRAFT_16691</name>
</gene>
<feature type="compositionally biased region" description="Low complexity" evidence="1">
    <location>
        <begin position="90"/>
        <end position="103"/>
    </location>
</feature>
<feature type="compositionally biased region" description="Acidic residues" evidence="1">
    <location>
        <begin position="524"/>
        <end position="539"/>
    </location>
</feature>
<dbReference type="OrthoDB" id="3059115at2759"/>
<dbReference type="HOGENOM" id="CLU_532218_0_0_1"/>
<feature type="compositionally biased region" description="Low complexity" evidence="1">
    <location>
        <begin position="123"/>
        <end position="134"/>
    </location>
</feature>
<sequence>MPLAFTQRQHQLLEEGGIDTLRKELSQVKKRAKRSKGKTKPGYLQALEERIQELEEHAVDKEEDIGPKAKRPRTESSSQGPQEAIAQGQDSDASSLTSVSSTAPAMNTVQASESSHVQQEEGAPFAQPSAAAEAMNNTPPEQQRQTLADSFPAKLYQSFLAGYRVLVSTQHKLKEDESCSGSDLLSLLKVLELAAKANLPLDDLIKFRDTCLAMDQHMRSILCPALKLEPASAWFAENPTVELWITIYKWLETYVDAENRDLERIRRGPSNVKEKAHAEGNAQSEFGLGEQLRGKKIVIDGKRVPVTATMLREARDQADKWPELLEHGPELAKLVLTNKHGKVKCLTCHSGGRGKSQPKAGGALRGYHGRPGQGTEEYLHCGCPLSTALLELWITKMAVQNDPSLPSRPLGSKALNGEGDLNLKKADFSMSPAVLMLVSSCIHELSGLSPLGDVAGKNTLFADSETRLIATILDNISALRIDSVPRAGRSLLSDAQTAIQKFATFMRMNKGEQQGSVNSTDSEGHEEEEDKDDESTVSG</sequence>
<feature type="compositionally biased region" description="Polar residues" evidence="1">
    <location>
        <begin position="104"/>
        <end position="117"/>
    </location>
</feature>
<reference evidence="2 3" key="1">
    <citation type="journal article" date="2014" name="PLoS Genet.">
        <title>Analysis of the Phlebiopsis gigantea genome, transcriptome and secretome provides insight into its pioneer colonization strategies of wood.</title>
        <authorList>
            <person name="Hori C."/>
            <person name="Ishida T."/>
            <person name="Igarashi K."/>
            <person name="Samejima M."/>
            <person name="Suzuki H."/>
            <person name="Master E."/>
            <person name="Ferreira P."/>
            <person name="Ruiz-Duenas F.J."/>
            <person name="Held B."/>
            <person name="Canessa P."/>
            <person name="Larrondo L.F."/>
            <person name="Schmoll M."/>
            <person name="Druzhinina I.S."/>
            <person name="Kubicek C.P."/>
            <person name="Gaskell J.A."/>
            <person name="Kersten P."/>
            <person name="St John F."/>
            <person name="Glasner J."/>
            <person name="Sabat G."/>
            <person name="Splinter BonDurant S."/>
            <person name="Syed K."/>
            <person name="Yadav J."/>
            <person name="Mgbeahuruike A.C."/>
            <person name="Kovalchuk A."/>
            <person name="Asiegbu F.O."/>
            <person name="Lackner G."/>
            <person name="Hoffmeister D."/>
            <person name="Rencoret J."/>
            <person name="Gutierrez A."/>
            <person name="Sun H."/>
            <person name="Lindquist E."/>
            <person name="Barry K."/>
            <person name="Riley R."/>
            <person name="Grigoriev I.V."/>
            <person name="Henrissat B."/>
            <person name="Kues U."/>
            <person name="Berka R.M."/>
            <person name="Martinez A.T."/>
            <person name="Covert S.F."/>
            <person name="Blanchette R.A."/>
            <person name="Cullen D."/>
        </authorList>
    </citation>
    <scope>NUCLEOTIDE SEQUENCE [LARGE SCALE GENOMIC DNA]</scope>
    <source>
        <strain evidence="2 3">11061_1 CR5-6</strain>
    </source>
</reference>
<dbReference type="EMBL" id="KN840692">
    <property type="protein sequence ID" value="KIP02211.1"/>
    <property type="molecule type" value="Genomic_DNA"/>
</dbReference>
<organism evidence="2 3">
    <name type="scientific">Phlebiopsis gigantea (strain 11061_1 CR5-6)</name>
    <name type="common">White-rot fungus</name>
    <name type="synonym">Peniophora gigantea</name>
    <dbReference type="NCBI Taxonomy" id="745531"/>
    <lineage>
        <taxon>Eukaryota</taxon>
        <taxon>Fungi</taxon>
        <taxon>Dikarya</taxon>
        <taxon>Basidiomycota</taxon>
        <taxon>Agaricomycotina</taxon>
        <taxon>Agaricomycetes</taxon>
        <taxon>Polyporales</taxon>
        <taxon>Phanerochaetaceae</taxon>
        <taxon>Phlebiopsis</taxon>
    </lineage>
</organism>
<name>A0A0C3RQQ7_PHLG1</name>
<keyword evidence="3" id="KW-1185">Reference proteome</keyword>